<accession>A0ABT0N1Z9</accession>
<evidence type="ECO:0000256" key="4">
    <source>
        <dbReference type="HAMAP-Rule" id="MF_02200"/>
    </source>
</evidence>
<reference evidence="5 6" key="1">
    <citation type="submission" date="2022-01" db="EMBL/GenBank/DDBJ databases">
        <title>Whole genome-based taxonomy of the Shewanellaceae.</title>
        <authorList>
            <person name="Martin-Rodriguez A.J."/>
        </authorList>
    </citation>
    <scope>NUCLEOTIDE SEQUENCE [LARGE SCALE GENOMIC DNA]</scope>
    <source>
        <strain evidence="5 6">DSM 21332</strain>
    </source>
</reference>
<gene>
    <name evidence="4" type="primary">napD</name>
    <name evidence="5" type="ORF">L2725_01450</name>
</gene>
<comment type="subcellular location">
    <subcellularLocation>
        <location evidence="1 4">Cytoplasm</location>
    </subcellularLocation>
</comment>
<dbReference type="PANTHER" id="PTHR38603:SF1">
    <property type="entry name" value="CHAPERONE NAPD"/>
    <property type="match status" value="1"/>
</dbReference>
<proteinExistence type="inferred from homology"/>
<evidence type="ECO:0000313" key="5">
    <source>
        <dbReference type="EMBL" id="MCL2912459.1"/>
    </source>
</evidence>
<keyword evidence="2 4" id="KW-0963">Cytoplasm</keyword>
<name>A0ABT0N1Z9_9GAMM</name>
<dbReference type="Pfam" id="PF03927">
    <property type="entry name" value="NapD"/>
    <property type="match status" value="1"/>
</dbReference>
<comment type="function">
    <text evidence="4">Chaperone for NapA, the catalytic subunit of the periplasmic nitrate reductase. It binds directly and specifically to the twin-arginine signal peptide of NapA, preventing premature interaction with the Tat translocase and premature export.</text>
</comment>
<comment type="subunit">
    <text evidence="4">Interacts with the cytoplasmic NapA precursor.</text>
</comment>
<evidence type="ECO:0000313" key="6">
    <source>
        <dbReference type="Proteomes" id="UP001202831"/>
    </source>
</evidence>
<evidence type="ECO:0000256" key="1">
    <source>
        <dbReference type="ARBA" id="ARBA00004496"/>
    </source>
</evidence>
<dbReference type="InterPro" id="IPR005623">
    <property type="entry name" value="Chaperone_NapD_NO3_reduct"/>
</dbReference>
<evidence type="ECO:0000256" key="3">
    <source>
        <dbReference type="ARBA" id="ARBA00023186"/>
    </source>
</evidence>
<keyword evidence="3 4" id="KW-0143">Chaperone</keyword>
<dbReference type="HAMAP" id="MF_02200">
    <property type="entry name" value="NapD"/>
    <property type="match status" value="1"/>
</dbReference>
<comment type="caution">
    <text evidence="5">The sequence shown here is derived from an EMBL/GenBank/DDBJ whole genome shotgun (WGS) entry which is preliminary data.</text>
</comment>
<evidence type="ECO:0000256" key="2">
    <source>
        <dbReference type="ARBA" id="ARBA00022490"/>
    </source>
</evidence>
<dbReference type="RefSeq" id="WP_115137298.1">
    <property type="nucleotide sequence ID" value="NZ_JAKIKT010000001.1"/>
</dbReference>
<protein>
    <recommendedName>
        <fullName evidence="4">Chaperone NapD</fullName>
    </recommendedName>
    <alternativeName>
        <fullName evidence="4">NapA signal peptide-binding chaperone NapD</fullName>
    </alternativeName>
</protein>
<dbReference type="PANTHER" id="PTHR38603">
    <property type="entry name" value="CHAPERONE NAPD"/>
    <property type="match status" value="1"/>
</dbReference>
<organism evidence="5 6">
    <name type="scientific">Shewanella corallii</name>
    <dbReference type="NCBI Taxonomy" id="560080"/>
    <lineage>
        <taxon>Bacteria</taxon>
        <taxon>Pseudomonadati</taxon>
        <taxon>Pseudomonadota</taxon>
        <taxon>Gammaproteobacteria</taxon>
        <taxon>Alteromonadales</taxon>
        <taxon>Shewanellaceae</taxon>
        <taxon>Shewanella</taxon>
    </lineage>
</organism>
<dbReference type="Proteomes" id="UP001202831">
    <property type="component" value="Unassembled WGS sequence"/>
</dbReference>
<sequence>MPSEYHVSSLVLHAHQDAIESVRASILALAGADIHAVSPEGKFIVTLEGDSQKSILAGVESMQALEGVLSNSLIYHHVDSIEE</sequence>
<comment type="similarity">
    <text evidence="4">Belongs to the NapD family.</text>
</comment>
<keyword evidence="6" id="KW-1185">Reference proteome</keyword>
<dbReference type="Gene3D" id="3.30.70.920">
    <property type="match status" value="1"/>
</dbReference>
<dbReference type="EMBL" id="JAKIKT010000001">
    <property type="protein sequence ID" value="MCL2912459.1"/>
    <property type="molecule type" value="Genomic_DNA"/>
</dbReference>